<keyword evidence="2" id="KW-1185">Reference proteome</keyword>
<gene>
    <name evidence="1" type="ORF">PMAYCL1PPCAC_14090</name>
</gene>
<evidence type="ECO:0000313" key="1">
    <source>
        <dbReference type="EMBL" id="GMR43895.1"/>
    </source>
</evidence>
<proteinExistence type="predicted"/>
<comment type="caution">
    <text evidence="1">The sequence shown here is derived from an EMBL/GenBank/DDBJ whole genome shotgun (WGS) entry which is preliminary data.</text>
</comment>
<organism evidence="1 2">
    <name type="scientific">Pristionchus mayeri</name>
    <dbReference type="NCBI Taxonomy" id="1317129"/>
    <lineage>
        <taxon>Eukaryota</taxon>
        <taxon>Metazoa</taxon>
        <taxon>Ecdysozoa</taxon>
        <taxon>Nematoda</taxon>
        <taxon>Chromadorea</taxon>
        <taxon>Rhabditida</taxon>
        <taxon>Rhabditina</taxon>
        <taxon>Diplogasteromorpha</taxon>
        <taxon>Diplogasteroidea</taxon>
        <taxon>Neodiplogasteridae</taxon>
        <taxon>Pristionchus</taxon>
    </lineage>
</organism>
<name>A0AAN5CF99_9BILA</name>
<feature type="non-terminal residue" evidence="1">
    <location>
        <position position="1"/>
    </location>
</feature>
<evidence type="ECO:0000313" key="2">
    <source>
        <dbReference type="Proteomes" id="UP001328107"/>
    </source>
</evidence>
<reference evidence="2" key="1">
    <citation type="submission" date="2022-10" db="EMBL/GenBank/DDBJ databases">
        <title>Genome assembly of Pristionchus species.</title>
        <authorList>
            <person name="Yoshida K."/>
            <person name="Sommer R.J."/>
        </authorList>
    </citation>
    <scope>NUCLEOTIDE SEQUENCE [LARGE SCALE GENOMIC DNA]</scope>
    <source>
        <strain evidence="2">RS5460</strain>
    </source>
</reference>
<dbReference type="EMBL" id="BTRK01000003">
    <property type="protein sequence ID" value="GMR43895.1"/>
    <property type="molecule type" value="Genomic_DNA"/>
</dbReference>
<dbReference type="AlphaFoldDB" id="A0AAN5CF99"/>
<sequence>NKKNMRNMTMNNRRKRTMIEKEIHCQETKRVLSSTSVNAYIMISGKGTNKKCSNRHFTRMMIHPQ</sequence>
<protein>
    <submittedName>
        <fullName evidence="1">Uncharacterized protein</fullName>
    </submittedName>
</protein>
<accession>A0AAN5CF99</accession>
<feature type="non-terminal residue" evidence="1">
    <location>
        <position position="65"/>
    </location>
</feature>
<dbReference type="Proteomes" id="UP001328107">
    <property type="component" value="Unassembled WGS sequence"/>
</dbReference>